<keyword evidence="3" id="KW-1185">Reference proteome</keyword>
<dbReference type="EMBL" id="UYYG01000077">
    <property type="protein sequence ID" value="VDN52757.1"/>
    <property type="molecule type" value="Genomic_DNA"/>
</dbReference>
<dbReference type="Proteomes" id="UP000038040">
    <property type="component" value="Unplaced"/>
</dbReference>
<accession>A0A0N4UM31</accession>
<evidence type="ECO:0000313" key="2">
    <source>
        <dbReference type="Proteomes" id="UP000038040"/>
    </source>
</evidence>
<organism evidence="2 4">
    <name type="scientific">Dracunculus medinensis</name>
    <name type="common">Guinea worm</name>
    <dbReference type="NCBI Taxonomy" id="318479"/>
    <lineage>
        <taxon>Eukaryota</taxon>
        <taxon>Metazoa</taxon>
        <taxon>Ecdysozoa</taxon>
        <taxon>Nematoda</taxon>
        <taxon>Chromadorea</taxon>
        <taxon>Rhabditida</taxon>
        <taxon>Spirurina</taxon>
        <taxon>Dracunculoidea</taxon>
        <taxon>Dracunculidae</taxon>
        <taxon>Dracunculus</taxon>
    </lineage>
</organism>
<protein>
    <submittedName>
        <fullName evidence="4">DUF1990 domain-containing protein</fullName>
    </submittedName>
</protein>
<sequence>MVALLDFGQFSCPLSCEQSPSSSSDADHGRDLNAARLLELAIQKRRAAFTSRRRDFRREIAHTVMVRTLCRRLGAELAMKRKKRLDRAKRLVQSMKCKSDCILHGEEVLMKSPLSNTRENYAMKGKSTNHDAESSNVRNMENTKYYHEDDPFDLDRLFEEAGYLGAETRLKQTLTHWISVSLSSLNVGCCSKCEYVARTGWFSVEQSHGEASATKVGRICGFHRVDYEMEGGMGTWQFSAIGPRLIHEESFRMDIVIPLFYVRCKTDVFHLCGFRYPEKNVLNRTEVWIKRGFTRSARAWMTLKQL</sequence>
<evidence type="ECO:0000313" key="4">
    <source>
        <dbReference type="WBParaSite" id="DME_0000888401-mRNA-1"/>
    </source>
</evidence>
<dbReference type="AlphaFoldDB" id="A0A0N4UM31"/>
<reference evidence="1 3" key="2">
    <citation type="submission" date="2018-11" db="EMBL/GenBank/DDBJ databases">
        <authorList>
            <consortium name="Pathogen Informatics"/>
        </authorList>
    </citation>
    <scope>NUCLEOTIDE SEQUENCE [LARGE SCALE GENOMIC DNA]</scope>
</reference>
<name>A0A0N4UM31_DRAME</name>
<reference evidence="4" key="1">
    <citation type="submission" date="2017-02" db="UniProtKB">
        <authorList>
            <consortium name="WormBaseParasite"/>
        </authorList>
    </citation>
    <scope>IDENTIFICATION</scope>
</reference>
<evidence type="ECO:0000313" key="3">
    <source>
        <dbReference type="Proteomes" id="UP000274756"/>
    </source>
</evidence>
<gene>
    <name evidence="1" type="ORF">DME_LOCUS2730</name>
</gene>
<dbReference type="WBParaSite" id="DME_0000888401-mRNA-1">
    <property type="protein sequence ID" value="DME_0000888401-mRNA-1"/>
    <property type="gene ID" value="DME_0000888401"/>
</dbReference>
<dbReference type="Proteomes" id="UP000274756">
    <property type="component" value="Unassembled WGS sequence"/>
</dbReference>
<dbReference type="OrthoDB" id="5865307at2759"/>
<proteinExistence type="predicted"/>
<evidence type="ECO:0000313" key="1">
    <source>
        <dbReference type="EMBL" id="VDN52757.1"/>
    </source>
</evidence>